<gene>
    <name evidence="11" type="ORF">B0H16DRAFT_1717602</name>
</gene>
<dbReference type="InterPro" id="IPR050236">
    <property type="entry name" value="Ser_Thr_kinase_AGC"/>
</dbReference>
<dbReference type="GO" id="GO:0004674">
    <property type="term" value="F:protein serine/threonine kinase activity"/>
    <property type="evidence" value="ECO:0007669"/>
    <property type="project" value="UniProtKB-KW"/>
</dbReference>
<keyword evidence="4" id="KW-0547">Nucleotide-binding</keyword>
<keyword evidence="5 11" id="KW-0418">Kinase</keyword>
<dbReference type="Proteomes" id="UP001215598">
    <property type="component" value="Unassembled WGS sequence"/>
</dbReference>
<dbReference type="PROSITE" id="PS50011">
    <property type="entry name" value="PROTEIN_KINASE_DOM"/>
    <property type="match status" value="1"/>
</dbReference>
<reference evidence="11" key="1">
    <citation type="submission" date="2023-03" db="EMBL/GenBank/DDBJ databases">
        <title>Massive genome expansion in bonnet fungi (Mycena s.s.) driven by repeated elements and novel gene families across ecological guilds.</title>
        <authorList>
            <consortium name="Lawrence Berkeley National Laboratory"/>
            <person name="Harder C.B."/>
            <person name="Miyauchi S."/>
            <person name="Viragh M."/>
            <person name="Kuo A."/>
            <person name="Thoen E."/>
            <person name="Andreopoulos B."/>
            <person name="Lu D."/>
            <person name="Skrede I."/>
            <person name="Drula E."/>
            <person name="Henrissat B."/>
            <person name="Morin E."/>
            <person name="Kohler A."/>
            <person name="Barry K."/>
            <person name="LaButti K."/>
            <person name="Morin E."/>
            <person name="Salamov A."/>
            <person name="Lipzen A."/>
            <person name="Mereny Z."/>
            <person name="Hegedus B."/>
            <person name="Baldrian P."/>
            <person name="Stursova M."/>
            <person name="Weitz H."/>
            <person name="Taylor A."/>
            <person name="Grigoriev I.V."/>
            <person name="Nagy L.G."/>
            <person name="Martin F."/>
            <person name="Kauserud H."/>
        </authorList>
    </citation>
    <scope>NUCLEOTIDE SEQUENCE</scope>
    <source>
        <strain evidence="11">CBHHK182m</strain>
    </source>
</reference>
<keyword evidence="12" id="KW-1185">Reference proteome</keyword>
<dbReference type="GO" id="GO:0005524">
    <property type="term" value="F:ATP binding"/>
    <property type="evidence" value="ECO:0007669"/>
    <property type="project" value="UniProtKB-KW"/>
</dbReference>
<keyword evidence="2" id="KW-0723">Serine/threonine-protein kinase</keyword>
<dbReference type="Pfam" id="PF00069">
    <property type="entry name" value="Pkinase"/>
    <property type="match status" value="1"/>
</dbReference>
<evidence type="ECO:0000313" key="12">
    <source>
        <dbReference type="Proteomes" id="UP001215598"/>
    </source>
</evidence>
<comment type="catalytic activity">
    <reaction evidence="7">
        <text>L-threonyl-[protein] + ATP = O-phospho-L-threonyl-[protein] + ADP + H(+)</text>
        <dbReference type="Rhea" id="RHEA:46608"/>
        <dbReference type="Rhea" id="RHEA-COMP:11060"/>
        <dbReference type="Rhea" id="RHEA-COMP:11605"/>
        <dbReference type="ChEBI" id="CHEBI:15378"/>
        <dbReference type="ChEBI" id="CHEBI:30013"/>
        <dbReference type="ChEBI" id="CHEBI:30616"/>
        <dbReference type="ChEBI" id="CHEBI:61977"/>
        <dbReference type="ChEBI" id="CHEBI:456216"/>
        <dbReference type="EC" id="2.7.11.1"/>
    </reaction>
</comment>
<comment type="caution">
    <text evidence="11">The sequence shown here is derived from an EMBL/GenBank/DDBJ whole genome shotgun (WGS) entry which is preliminary data.</text>
</comment>
<evidence type="ECO:0000256" key="8">
    <source>
        <dbReference type="ARBA" id="ARBA00048679"/>
    </source>
</evidence>
<evidence type="ECO:0000313" key="11">
    <source>
        <dbReference type="EMBL" id="KAJ7765685.1"/>
    </source>
</evidence>
<dbReference type="InterPro" id="IPR011009">
    <property type="entry name" value="Kinase-like_dom_sf"/>
</dbReference>
<evidence type="ECO:0000256" key="6">
    <source>
        <dbReference type="ARBA" id="ARBA00022840"/>
    </source>
</evidence>
<dbReference type="EC" id="2.7.11.1" evidence="1"/>
<feature type="domain" description="Protein kinase" evidence="10">
    <location>
        <begin position="296"/>
        <end position="578"/>
    </location>
</feature>
<accession>A0AAD7NLL8</accession>
<dbReference type="SUPFAM" id="SSF56112">
    <property type="entry name" value="Protein kinase-like (PK-like)"/>
    <property type="match status" value="1"/>
</dbReference>
<dbReference type="Gene3D" id="1.10.510.10">
    <property type="entry name" value="Transferase(Phosphotransferase) domain 1"/>
    <property type="match status" value="1"/>
</dbReference>
<comment type="catalytic activity">
    <reaction evidence="8">
        <text>L-seryl-[protein] + ATP = O-phospho-L-seryl-[protein] + ADP + H(+)</text>
        <dbReference type="Rhea" id="RHEA:17989"/>
        <dbReference type="Rhea" id="RHEA-COMP:9863"/>
        <dbReference type="Rhea" id="RHEA-COMP:11604"/>
        <dbReference type="ChEBI" id="CHEBI:15378"/>
        <dbReference type="ChEBI" id="CHEBI:29999"/>
        <dbReference type="ChEBI" id="CHEBI:30616"/>
        <dbReference type="ChEBI" id="CHEBI:83421"/>
        <dbReference type="ChEBI" id="CHEBI:456216"/>
        <dbReference type="EC" id="2.7.11.1"/>
    </reaction>
</comment>
<proteinExistence type="predicted"/>
<feature type="compositionally biased region" description="Polar residues" evidence="9">
    <location>
        <begin position="99"/>
        <end position="112"/>
    </location>
</feature>
<evidence type="ECO:0000256" key="9">
    <source>
        <dbReference type="SAM" id="MobiDB-lite"/>
    </source>
</evidence>
<protein>
    <recommendedName>
        <fullName evidence="1">non-specific serine/threonine protein kinase</fullName>
        <ecNumber evidence="1">2.7.11.1</ecNumber>
    </recommendedName>
</protein>
<keyword evidence="3" id="KW-0808">Transferase</keyword>
<dbReference type="AlphaFoldDB" id="A0AAD7NLL8"/>
<dbReference type="EMBL" id="JARKIB010000025">
    <property type="protein sequence ID" value="KAJ7765685.1"/>
    <property type="molecule type" value="Genomic_DNA"/>
</dbReference>
<keyword evidence="6" id="KW-0067">ATP-binding</keyword>
<feature type="compositionally biased region" description="Acidic residues" evidence="9">
    <location>
        <begin position="87"/>
        <end position="98"/>
    </location>
</feature>
<evidence type="ECO:0000256" key="5">
    <source>
        <dbReference type="ARBA" id="ARBA00022777"/>
    </source>
</evidence>
<evidence type="ECO:0000256" key="3">
    <source>
        <dbReference type="ARBA" id="ARBA00022679"/>
    </source>
</evidence>
<name>A0AAD7NLL8_9AGAR</name>
<organism evidence="11 12">
    <name type="scientific">Mycena metata</name>
    <dbReference type="NCBI Taxonomy" id="1033252"/>
    <lineage>
        <taxon>Eukaryota</taxon>
        <taxon>Fungi</taxon>
        <taxon>Dikarya</taxon>
        <taxon>Basidiomycota</taxon>
        <taxon>Agaricomycotina</taxon>
        <taxon>Agaricomycetes</taxon>
        <taxon>Agaricomycetidae</taxon>
        <taxon>Agaricales</taxon>
        <taxon>Marasmiineae</taxon>
        <taxon>Mycenaceae</taxon>
        <taxon>Mycena</taxon>
    </lineage>
</organism>
<feature type="region of interest" description="Disordered" evidence="9">
    <location>
        <begin position="85"/>
        <end position="112"/>
    </location>
</feature>
<evidence type="ECO:0000256" key="7">
    <source>
        <dbReference type="ARBA" id="ARBA00047899"/>
    </source>
</evidence>
<evidence type="ECO:0000256" key="2">
    <source>
        <dbReference type="ARBA" id="ARBA00022527"/>
    </source>
</evidence>
<sequence>MFSSIVNFLGGRASATTYTSTGYSEFISGFDVSLPGLPTHRNDVEAPRRMPRAFDGLRLLFVRAVCEALHWGCRGVCIKLQGPNSDPEYDSEQEEGDDNSTSQSSVKSVRASTPIQGTQGIFCQKNDLVLEVTDKTISTSRSESPESLTEGLCHWPTTEESIYSIYDLYTDPEGDEDLPLTTTSMNNIDSDRCSDTDLSEAYIPVKDECSKTESDNFRKQRVATFMAARHRRARRDVVCDDREVAADRSDETRDGDDEICYNVGNRRDLGGSVLAINYGPPSIIGGDTAWVRKVRVREADTIGTRRVHRLRQGLHKYDVETTSHPVPAFSTANTTILTDRGAQFVLCQQLGKSATSQVMLARASFLEPIDSAFLTPLLRAFEDEWNVYFVMRLYPETMAQRLQDLAVGGRLSLKEIRLYAAELVCALGTLHEDQYVLRRDLRLDNILLSPSGHLCLADFGSAVRPIPIGRGKLSEKVSTAGTTPAYLAPEVFAGTKTKFCGTALDIWAFGMLLLELFEGTGKPHFEGRERDCRVAAVPDADVQQLVQDRDAADLIDRIVNRGPLDRLKLSQIRDHRFFDPLFTPSETETKIKTNAFRNWDIVENRGYKPRYRPDGPLRYRADSSMVSTSACESTVTGPFESSASNYACAPGMLYDPLH</sequence>
<evidence type="ECO:0000256" key="4">
    <source>
        <dbReference type="ARBA" id="ARBA00022741"/>
    </source>
</evidence>
<dbReference type="PANTHER" id="PTHR24356">
    <property type="entry name" value="SERINE/THREONINE-PROTEIN KINASE"/>
    <property type="match status" value="1"/>
</dbReference>
<dbReference type="InterPro" id="IPR000719">
    <property type="entry name" value="Prot_kinase_dom"/>
</dbReference>
<evidence type="ECO:0000256" key="1">
    <source>
        <dbReference type="ARBA" id="ARBA00012513"/>
    </source>
</evidence>
<evidence type="ECO:0000259" key="10">
    <source>
        <dbReference type="PROSITE" id="PS50011"/>
    </source>
</evidence>